<reference evidence="2 3" key="1">
    <citation type="submission" date="2023-09" db="EMBL/GenBank/DDBJ databases">
        <authorList>
            <person name="Wang M."/>
        </authorList>
    </citation>
    <scope>NUCLEOTIDE SEQUENCE [LARGE SCALE GENOMIC DNA]</scope>
    <source>
        <strain evidence="2">GT-2023</strain>
        <tissue evidence="2">Liver</tissue>
    </source>
</reference>
<proteinExistence type="predicted"/>
<evidence type="ECO:0000313" key="3">
    <source>
        <dbReference type="Proteomes" id="UP001558613"/>
    </source>
</evidence>
<feature type="compositionally biased region" description="Low complexity" evidence="1">
    <location>
        <begin position="65"/>
        <end position="86"/>
    </location>
</feature>
<feature type="region of interest" description="Disordered" evidence="1">
    <location>
        <begin position="131"/>
        <end position="153"/>
    </location>
</feature>
<gene>
    <name evidence="2" type="ORF">QQF64_027908</name>
</gene>
<feature type="compositionally biased region" description="Basic residues" evidence="1">
    <location>
        <begin position="144"/>
        <end position="153"/>
    </location>
</feature>
<protein>
    <submittedName>
        <fullName evidence="2">Uncharacterized protein</fullName>
    </submittedName>
</protein>
<accession>A0ABR3NE05</accession>
<organism evidence="2 3">
    <name type="scientific">Cirrhinus molitorella</name>
    <name type="common">mud carp</name>
    <dbReference type="NCBI Taxonomy" id="172907"/>
    <lineage>
        <taxon>Eukaryota</taxon>
        <taxon>Metazoa</taxon>
        <taxon>Chordata</taxon>
        <taxon>Craniata</taxon>
        <taxon>Vertebrata</taxon>
        <taxon>Euteleostomi</taxon>
        <taxon>Actinopterygii</taxon>
        <taxon>Neopterygii</taxon>
        <taxon>Teleostei</taxon>
        <taxon>Ostariophysi</taxon>
        <taxon>Cypriniformes</taxon>
        <taxon>Cyprinidae</taxon>
        <taxon>Labeoninae</taxon>
        <taxon>Labeonini</taxon>
        <taxon>Cirrhinus</taxon>
    </lineage>
</organism>
<evidence type="ECO:0000256" key="1">
    <source>
        <dbReference type="SAM" id="MobiDB-lite"/>
    </source>
</evidence>
<feature type="region of interest" description="Disordered" evidence="1">
    <location>
        <begin position="65"/>
        <end position="93"/>
    </location>
</feature>
<comment type="caution">
    <text evidence="2">The sequence shown here is derived from an EMBL/GenBank/DDBJ whole genome shotgun (WGS) entry which is preliminary data.</text>
</comment>
<dbReference type="EMBL" id="JAYMGO010000005">
    <property type="protein sequence ID" value="KAL1275094.1"/>
    <property type="molecule type" value="Genomic_DNA"/>
</dbReference>
<evidence type="ECO:0000313" key="2">
    <source>
        <dbReference type="EMBL" id="KAL1275094.1"/>
    </source>
</evidence>
<dbReference type="Proteomes" id="UP001558613">
    <property type="component" value="Unassembled WGS sequence"/>
</dbReference>
<name>A0ABR3NE05_9TELE</name>
<sequence length="153" mass="16953">MRLCVCVRSHAYVYVLSCPHLLPIHSAKEYERETETEKKRVCSPDWVTGVLWKDSRPLSFIFIRSPSPSSPSAATSPATTPPTTNAHPPPPRASLCARQEALLSSHACLLFPPLVLLGEQQTAGCVWDPAEQTHTGSEQDERGRRTHLTRSLL</sequence>
<keyword evidence="3" id="KW-1185">Reference proteome</keyword>